<dbReference type="PANTHER" id="PTHR15184">
    <property type="entry name" value="ATP SYNTHASE"/>
    <property type="match status" value="1"/>
</dbReference>
<dbReference type="SUPFAM" id="SSF52540">
    <property type="entry name" value="P-loop containing nucleoside triphosphate hydrolases"/>
    <property type="match status" value="1"/>
</dbReference>
<keyword evidence="5" id="KW-0547">Nucleotide-binding</keyword>
<evidence type="ECO:0000256" key="9">
    <source>
        <dbReference type="ARBA" id="ARBA00023065"/>
    </source>
</evidence>
<dbReference type="Gene3D" id="3.40.50.12240">
    <property type="match status" value="1"/>
</dbReference>
<keyword evidence="2" id="KW-0813">Transport</keyword>
<dbReference type="CDD" id="cd18117">
    <property type="entry name" value="ATP-synt_flagellum-secretory_path_III_N"/>
    <property type="match status" value="1"/>
</dbReference>
<gene>
    <name evidence="15" type="ORF">SAMN02745716_1705</name>
</gene>
<dbReference type="InterPro" id="IPR005714">
    <property type="entry name" value="ATPase_T3SS_FliI/YscN"/>
</dbReference>
<evidence type="ECO:0000256" key="13">
    <source>
        <dbReference type="SAM" id="MobiDB-lite"/>
    </source>
</evidence>
<keyword evidence="9" id="KW-0406">Ion transport</keyword>
<keyword evidence="3" id="KW-1003">Cell membrane</keyword>
<proteinExistence type="predicted"/>
<dbReference type="PROSITE" id="PS00152">
    <property type="entry name" value="ATPASE_ALPHA_BETA"/>
    <property type="match status" value="1"/>
</dbReference>
<dbReference type="FunFam" id="3.40.50.12240:FF:000002">
    <property type="entry name" value="Flagellum-specific ATP synthase FliI"/>
    <property type="match status" value="1"/>
</dbReference>
<evidence type="ECO:0000256" key="6">
    <source>
        <dbReference type="ARBA" id="ARBA00022840"/>
    </source>
</evidence>
<dbReference type="GO" id="GO:0016887">
    <property type="term" value="F:ATP hydrolysis activity"/>
    <property type="evidence" value="ECO:0007669"/>
    <property type="project" value="InterPro"/>
</dbReference>
<comment type="catalytic activity">
    <reaction evidence="12">
        <text>ATP + H2O + cellular proteinSide 1 = ADP + phosphate + cellular proteinSide 2.</text>
        <dbReference type="EC" id="7.4.2.8"/>
    </reaction>
</comment>
<feature type="domain" description="AAA+ ATPase" evidence="14">
    <location>
        <begin position="162"/>
        <end position="342"/>
    </location>
</feature>
<dbReference type="InterPro" id="IPR040627">
    <property type="entry name" value="T3SS_ATPase_C"/>
</dbReference>
<evidence type="ECO:0000256" key="5">
    <source>
        <dbReference type="ARBA" id="ARBA00022741"/>
    </source>
</evidence>
<dbReference type="GO" id="GO:0005524">
    <property type="term" value="F:ATP binding"/>
    <property type="evidence" value="ECO:0007669"/>
    <property type="project" value="UniProtKB-KW"/>
</dbReference>
<keyword evidence="10" id="KW-0472">Membrane</keyword>
<dbReference type="EMBL" id="FNWJ01000002">
    <property type="protein sequence ID" value="SEH14676.1"/>
    <property type="molecule type" value="Genomic_DNA"/>
</dbReference>
<accession>A0A1H6FV48</accession>
<dbReference type="PANTHER" id="PTHR15184:SF9">
    <property type="entry name" value="SPI-1 TYPE 3 SECRETION SYSTEM ATPASE"/>
    <property type="match status" value="1"/>
</dbReference>
<dbReference type="AlphaFoldDB" id="A0A1H6FV48"/>
<dbReference type="GO" id="GO:0005737">
    <property type="term" value="C:cytoplasm"/>
    <property type="evidence" value="ECO:0007669"/>
    <property type="project" value="UniProtKB-SubCell"/>
</dbReference>
<dbReference type="InterPro" id="IPR003593">
    <property type="entry name" value="AAA+_ATPase"/>
</dbReference>
<feature type="region of interest" description="Disordered" evidence="13">
    <location>
        <begin position="441"/>
        <end position="482"/>
    </location>
</feature>
<dbReference type="CDD" id="cd01136">
    <property type="entry name" value="ATPase_flagellum-secretory_path_III"/>
    <property type="match status" value="1"/>
</dbReference>
<evidence type="ECO:0000313" key="15">
    <source>
        <dbReference type="EMBL" id="SEH14676.1"/>
    </source>
</evidence>
<keyword evidence="16" id="KW-1185">Reference proteome</keyword>
<evidence type="ECO:0000256" key="7">
    <source>
        <dbReference type="ARBA" id="ARBA00022927"/>
    </source>
</evidence>
<evidence type="ECO:0000313" key="16">
    <source>
        <dbReference type="Proteomes" id="UP000222056"/>
    </source>
</evidence>
<evidence type="ECO:0000256" key="11">
    <source>
        <dbReference type="ARBA" id="ARBA00023196"/>
    </source>
</evidence>
<dbReference type="Pfam" id="PF02874">
    <property type="entry name" value="ATP-synt_ab_N"/>
    <property type="match status" value="1"/>
</dbReference>
<protein>
    <submittedName>
        <fullName evidence="15">Flagellum-specific ATP synthase</fullName>
    </submittedName>
</protein>
<keyword evidence="6" id="KW-0067">ATP-binding</keyword>
<dbReference type="Proteomes" id="UP000222056">
    <property type="component" value="Unassembled WGS sequence"/>
</dbReference>
<dbReference type="GO" id="GO:0030257">
    <property type="term" value="C:type III protein secretion system complex"/>
    <property type="evidence" value="ECO:0007669"/>
    <property type="project" value="InterPro"/>
</dbReference>
<keyword evidence="7" id="KW-0653">Protein transport</keyword>
<evidence type="ECO:0000256" key="1">
    <source>
        <dbReference type="ARBA" id="ARBA00004496"/>
    </source>
</evidence>
<sequence>MTVLPDGPLADALRAVRDGDLHRRRGRVRDLIGLIVEATGLEAPLGEVCMIDAGRTRPPVPAEVVGFREGRTLLMPLGELSGVRPGTNVRATGSALRVGVGEGLLGRVLDALGRPLDRAAPTGPLSAVAIEREPPGALERRRISERVRLGVRALDALVPCGRGQRLGIFAGSGVGKSSLLGMIARATSADVNVICLVGERGREVREFVERDLGSALERSVVVVATSDQPALLRIRAALTATAIAEWFRDRGCDVLLMMDSVTRFAMAQREIGLAVGEPPATRGYTPSVFALLPKLLERSGTSASGTITGLYTVLVEGDDMNEPIADQVRSILDGHVVLSRELAHAGHYPAIDVLASVSRLEHELLDAAVLAAGRTLRALLAALRDKEDLIAIGAYRSGSDPRVDAALALRDEIEDFLRQPLEHASTLEEADTRLLSLARAAEELQASAPQPAETSASDRAPEPRDLTGASAIPPLELAPWQP</sequence>
<dbReference type="InterPro" id="IPR050053">
    <property type="entry name" value="ATPase_alpha/beta_chains"/>
</dbReference>
<evidence type="ECO:0000256" key="2">
    <source>
        <dbReference type="ARBA" id="ARBA00022448"/>
    </source>
</evidence>
<evidence type="ECO:0000256" key="10">
    <source>
        <dbReference type="ARBA" id="ARBA00023136"/>
    </source>
</evidence>
<dbReference type="Pfam" id="PF18269">
    <property type="entry name" value="T3SS_ATPase_C"/>
    <property type="match status" value="1"/>
</dbReference>
<evidence type="ECO:0000256" key="8">
    <source>
        <dbReference type="ARBA" id="ARBA00022967"/>
    </source>
</evidence>
<dbReference type="GO" id="GO:0008564">
    <property type="term" value="F:protein-exporting ATPase activity"/>
    <property type="evidence" value="ECO:0007669"/>
    <property type="project" value="UniProtKB-EC"/>
</dbReference>
<evidence type="ECO:0000256" key="3">
    <source>
        <dbReference type="ARBA" id="ARBA00022475"/>
    </source>
</evidence>
<dbReference type="InterPro" id="IPR000194">
    <property type="entry name" value="ATPase_F1/V1/A1_a/bsu_nucl-bd"/>
</dbReference>
<dbReference type="NCBIfam" id="TIGR01026">
    <property type="entry name" value="fliI_yscN"/>
    <property type="match status" value="1"/>
</dbReference>
<name>A0A1H6FV48_THEAL</name>
<dbReference type="InterPro" id="IPR004100">
    <property type="entry name" value="ATPase_F1/V1/A1_a/bsu_N"/>
</dbReference>
<evidence type="ECO:0000259" key="14">
    <source>
        <dbReference type="SMART" id="SM00382"/>
    </source>
</evidence>
<dbReference type="OrthoDB" id="9801639at2"/>
<dbReference type="RefSeq" id="WP_093118143.1">
    <property type="nucleotide sequence ID" value="NZ_FNWJ01000002.1"/>
</dbReference>
<evidence type="ECO:0000256" key="4">
    <source>
        <dbReference type="ARBA" id="ARBA00022490"/>
    </source>
</evidence>
<evidence type="ECO:0000256" key="12">
    <source>
        <dbReference type="ARBA" id="ARBA00034006"/>
    </source>
</evidence>
<organism evidence="15 16">
    <name type="scientific">Thermoleophilum album</name>
    <dbReference type="NCBI Taxonomy" id="29539"/>
    <lineage>
        <taxon>Bacteria</taxon>
        <taxon>Bacillati</taxon>
        <taxon>Actinomycetota</taxon>
        <taxon>Thermoleophilia</taxon>
        <taxon>Thermoleophilales</taxon>
        <taxon>Thermoleophilaceae</taxon>
        <taxon>Thermoleophilum</taxon>
    </lineage>
</organism>
<dbReference type="SMART" id="SM00382">
    <property type="entry name" value="AAA"/>
    <property type="match status" value="1"/>
</dbReference>
<dbReference type="InterPro" id="IPR020003">
    <property type="entry name" value="ATPase_a/bsu_AS"/>
</dbReference>
<keyword evidence="11" id="KW-0139">CF(1)</keyword>
<keyword evidence="8" id="KW-1278">Translocase</keyword>
<dbReference type="STRING" id="29539.SAMN02745716_1705"/>
<dbReference type="GO" id="GO:0030254">
    <property type="term" value="P:protein secretion by the type III secretion system"/>
    <property type="evidence" value="ECO:0007669"/>
    <property type="project" value="InterPro"/>
</dbReference>
<dbReference type="InterPro" id="IPR027417">
    <property type="entry name" value="P-loop_NTPase"/>
</dbReference>
<keyword evidence="11" id="KW-0066">ATP synthesis</keyword>
<keyword evidence="4" id="KW-0963">Cytoplasm</keyword>
<dbReference type="GO" id="GO:0046933">
    <property type="term" value="F:proton-transporting ATP synthase activity, rotational mechanism"/>
    <property type="evidence" value="ECO:0007669"/>
    <property type="project" value="TreeGrafter"/>
</dbReference>
<dbReference type="GO" id="GO:0045259">
    <property type="term" value="C:proton-transporting ATP synthase complex"/>
    <property type="evidence" value="ECO:0007669"/>
    <property type="project" value="UniProtKB-KW"/>
</dbReference>
<reference evidence="16" key="1">
    <citation type="submission" date="2016-10" db="EMBL/GenBank/DDBJ databases">
        <authorList>
            <person name="Varghese N."/>
            <person name="Submissions S."/>
        </authorList>
    </citation>
    <scope>NUCLEOTIDE SEQUENCE [LARGE SCALE GENOMIC DNA]</scope>
    <source>
        <strain evidence="16">ATCC 35263</strain>
    </source>
</reference>
<comment type="subcellular location">
    <subcellularLocation>
        <location evidence="1">Cytoplasm</location>
    </subcellularLocation>
</comment>
<dbReference type="Pfam" id="PF00006">
    <property type="entry name" value="ATP-synt_ab"/>
    <property type="match status" value="1"/>
</dbReference>